<dbReference type="AlphaFoldDB" id="A0A484F695"/>
<protein>
    <submittedName>
        <fullName evidence="1">Uncharacterized protein</fullName>
    </submittedName>
</protein>
<proteinExistence type="predicted"/>
<organism evidence="1 2">
    <name type="scientific">Methanimicrococcus blatticola</name>
    <dbReference type="NCBI Taxonomy" id="91560"/>
    <lineage>
        <taxon>Archaea</taxon>
        <taxon>Methanobacteriati</taxon>
        <taxon>Methanobacteriota</taxon>
        <taxon>Stenosarchaea group</taxon>
        <taxon>Methanomicrobia</taxon>
        <taxon>Methanosarcinales</taxon>
        <taxon>Methanosarcinaceae</taxon>
        <taxon>Methanimicrococcus</taxon>
    </lineage>
</organism>
<dbReference type="RefSeq" id="WP_133517302.1">
    <property type="nucleotide sequence ID" value="NZ_JAHDUW010000002.1"/>
</dbReference>
<sequence length="111" mass="12587">MGRVFSETDNRIFNKLAPEAGGSTDSGAGHSFPFILRPISHRFAESGEDFRERLSRLDAEEIEYLADLVLSNQEEITSLDEEDMESFLDLVEEKISFDKRQEITHHLGIVG</sequence>
<keyword evidence="2" id="KW-1185">Reference proteome</keyword>
<accession>A0A484F695</accession>
<evidence type="ECO:0000313" key="1">
    <source>
        <dbReference type="EMBL" id="TDQ69512.1"/>
    </source>
</evidence>
<dbReference type="Proteomes" id="UP000294855">
    <property type="component" value="Unassembled WGS sequence"/>
</dbReference>
<dbReference type="OrthoDB" id="145370at2157"/>
<dbReference type="EMBL" id="SNYS01000007">
    <property type="protein sequence ID" value="TDQ69512.1"/>
    <property type="molecule type" value="Genomic_DNA"/>
</dbReference>
<reference evidence="1 2" key="1">
    <citation type="submission" date="2019-03" db="EMBL/GenBank/DDBJ databases">
        <title>Genomic Encyclopedia of Type Strains, Phase IV (KMG-IV): sequencing the most valuable type-strain genomes for metagenomic binning, comparative biology and taxonomic classification.</title>
        <authorList>
            <person name="Goeker M."/>
        </authorList>
    </citation>
    <scope>NUCLEOTIDE SEQUENCE [LARGE SCALE GENOMIC DNA]</scope>
    <source>
        <strain evidence="1 2">DSM 13328</strain>
    </source>
</reference>
<evidence type="ECO:0000313" key="2">
    <source>
        <dbReference type="Proteomes" id="UP000294855"/>
    </source>
</evidence>
<comment type="caution">
    <text evidence="1">The sequence shown here is derived from an EMBL/GenBank/DDBJ whole genome shotgun (WGS) entry which is preliminary data.</text>
</comment>
<name>A0A484F695_9EURY</name>
<gene>
    <name evidence="1" type="ORF">C7391_0844</name>
</gene>